<dbReference type="InterPro" id="IPR037171">
    <property type="entry name" value="NagB/RpiA_transferase-like"/>
</dbReference>
<accession>A0A1B8RMP8</accession>
<dbReference type="PANTHER" id="PTHR30363">
    <property type="entry name" value="HTH-TYPE TRANSCRIPTIONAL REGULATOR SRLR-RELATED"/>
    <property type="match status" value="1"/>
</dbReference>
<dbReference type="EMBL" id="MAPZ01000025">
    <property type="protein sequence ID" value="OBY10033.1"/>
    <property type="molecule type" value="Genomic_DNA"/>
</dbReference>
<dbReference type="InterPro" id="IPR036390">
    <property type="entry name" value="WH_DNA-bd_sf"/>
</dbReference>
<dbReference type="SUPFAM" id="SSF46785">
    <property type="entry name" value="Winged helix' DNA-binding domain"/>
    <property type="match status" value="1"/>
</dbReference>
<keyword evidence="4" id="KW-0238">DNA-binding</keyword>
<keyword evidence="5" id="KW-0804">Transcription</keyword>
<comment type="caution">
    <text evidence="8">The sequence shown here is derived from an EMBL/GenBank/DDBJ whole genome shotgun (WGS) entry which is preliminary data.</text>
</comment>
<dbReference type="SMART" id="SM01134">
    <property type="entry name" value="DeoRC"/>
    <property type="match status" value="1"/>
</dbReference>
<dbReference type="InterPro" id="IPR018356">
    <property type="entry name" value="Tscrpt_reg_HTH_DeoR_CS"/>
</dbReference>
<dbReference type="Pfam" id="PF08220">
    <property type="entry name" value="HTH_DeoR"/>
    <property type="match status" value="1"/>
</dbReference>
<keyword evidence="9" id="KW-1185">Reference proteome</keyword>
<evidence type="ECO:0000256" key="5">
    <source>
        <dbReference type="ARBA" id="ARBA00023163"/>
    </source>
</evidence>
<dbReference type="PROSITE" id="PS00894">
    <property type="entry name" value="HTH_DEOR_1"/>
    <property type="match status" value="1"/>
</dbReference>
<dbReference type="PROSITE" id="PS51000">
    <property type="entry name" value="HTH_DEOR_2"/>
    <property type="match status" value="1"/>
</dbReference>
<comment type="function">
    <text evidence="6">Repressor of the lactose catabolism operon. Galactose-6-phosphate is the inducer.</text>
</comment>
<dbReference type="SUPFAM" id="SSF100950">
    <property type="entry name" value="NagB/RpiA/CoA transferase-like"/>
    <property type="match status" value="1"/>
</dbReference>
<dbReference type="SMART" id="SM00420">
    <property type="entry name" value="HTH_DEOR"/>
    <property type="match status" value="1"/>
</dbReference>
<evidence type="ECO:0000256" key="3">
    <source>
        <dbReference type="ARBA" id="ARBA00023015"/>
    </source>
</evidence>
<reference evidence="8 9" key="1">
    <citation type="submission" date="2016-06" db="EMBL/GenBank/DDBJ databases">
        <authorList>
            <person name="Kjaerup R.B."/>
            <person name="Dalgaard T.S."/>
            <person name="Juul-Madsen H.R."/>
        </authorList>
    </citation>
    <scope>NUCLEOTIDE SEQUENCE [LARGE SCALE GENOMIC DNA]</scope>
    <source>
        <strain evidence="8 9">373-A1</strain>
    </source>
</reference>
<protein>
    <recommendedName>
        <fullName evidence="1">Lactose phosphotransferase system repressor</fullName>
    </recommendedName>
</protein>
<name>A0A1B8RMP8_9CLOT</name>
<evidence type="ECO:0000256" key="2">
    <source>
        <dbReference type="ARBA" id="ARBA00022491"/>
    </source>
</evidence>
<dbReference type="RefSeq" id="WP_065254699.1">
    <property type="nucleotide sequence ID" value="NZ_JADNPR010000004.1"/>
</dbReference>
<evidence type="ECO:0000256" key="1">
    <source>
        <dbReference type="ARBA" id="ARBA00021390"/>
    </source>
</evidence>
<evidence type="ECO:0000256" key="4">
    <source>
        <dbReference type="ARBA" id="ARBA00023125"/>
    </source>
</evidence>
<dbReference type="Proteomes" id="UP000092714">
    <property type="component" value="Unassembled WGS sequence"/>
</dbReference>
<dbReference type="GO" id="GO:0003700">
    <property type="term" value="F:DNA-binding transcription factor activity"/>
    <property type="evidence" value="ECO:0007669"/>
    <property type="project" value="InterPro"/>
</dbReference>
<keyword evidence="2" id="KW-0678">Repressor</keyword>
<dbReference type="PANTHER" id="PTHR30363:SF4">
    <property type="entry name" value="GLYCEROL-3-PHOSPHATE REGULON REPRESSOR"/>
    <property type="match status" value="1"/>
</dbReference>
<dbReference type="eggNOG" id="COG1349">
    <property type="taxonomic scope" value="Bacteria"/>
</dbReference>
<gene>
    <name evidence="8" type="ORF">CP373A1_13105</name>
</gene>
<evidence type="ECO:0000313" key="9">
    <source>
        <dbReference type="Proteomes" id="UP000092714"/>
    </source>
</evidence>
<dbReference type="InterPro" id="IPR001034">
    <property type="entry name" value="DeoR_HTH"/>
</dbReference>
<dbReference type="InterPro" id="IPR050313">
    <property type="entry name" value="Carb_Metab_HTH_regulators"/>
</dbReference>
<dbReference type="InterPro" id="IPR014036">
    <property type="entry name" value="DeoR-like_C"/>
</dbReference>
<evidence type="ECO:0000313" key="8">
    <source>
        <dbReference type="EMBL" id="OBY10033.1"/>
    </source>
</evidence>
<feature type="domain" description="HTH deoR-type" evidence="7">
    <location>
        <begin position="3"/>
        <end position="58"/>
    </location>
</feature>
<dbReference type="AlphaFoldDB" id="A0A1B8RMP8"/>
<evidence type="ECO:0000256" key="6">
    <source>
        <dbReference type="ARBA" id="ARBA00024937"/>
    </source>
</evidence>
<dbReference type="Pfam" id="PF00455">
    <property type="entry name" value="DeoRC"/>
    <property type="match status" value="1"/>
</dbReference>
<proteinExistence type="predicted"/>
<sequence length="260" mass="29668">MLKQDRLMEITNIMQSKKRIRTEELAKITFSSISTIRRDVIFLEKQGLVKRLHGEIILNNFNTVEPSQFLRESENVLKKRTIASLAKDFIAPGMCIYLDSSTTVYELCPFLCDIEHLIIFTNGLNTALKLAEYGNPTMKIFITGGEVKHFSSSVVNLDIENSLLNHFNIDIAFCSARGIDEFNVYEVSLSQAVSKKRIIDKAKETILLIDSSKFEVTGFFKINDLKKYRAIVSDKLPNKKILNATELLDVEWISGDEEYI</sequence>
<dbReference type="GO" id="GO:0003677">
    <property type="term" value="F:DNA binding"/>
    <property type="evidence" value="ECO:0007669"/>
    <property type="project" value="UniProtKB-KW"/>
</dbReference>
<evidence type="ECO:0000259" key="7">
    <source>
        <dbReference type="PROSITE" id="PS51000"/>
    </source>
</evidence>
<dbReference type="Gene3D" id="3.40.50.1360">
    <property type="match status" value="1"/>
</dbReference>
<organism evidence="8 9">
    <name type="scientific">Clostridium paraputrificum</name>
    <dbReference type="NCBI Taxonomy" id="29363"/>
    <lineage>
        <taxon>Bacteria</taxon>
        <taxon>Bacillati</taxon>
        <taxon>Bacillota</taxon>
        <taxon>Clostridia</taxon>
        <taxon>Eubacteriales</taxon>
        <taxon>Clostridiaceae</taxon>
        <taxon>Clostridium</taxon>
    </lineage>
</organism>
<keyword evidence="3" id="KW-0805">Transcription regulation</keyword>
<dbReference type="OrthoDB" id="9797223at2"/>